<keyword evidence="4 7" id="KW-0285">Flavoprotein</keyword>
<sequence length="147" mass="16574">MKVIERIREAVVGEGRTVSSFEFFPPKTEEGVENLFERMDRMVSHNPNFCDITWGDGGSTADLTFYIANRMQNMLCVSRSPILFFVRSARSLFSSMGSLFLIVFMQETSLTVRASLFKLRVDCLRSGSGITNSLSDASSSTFYHLQN</sequence>
<name>A0A2I0AXM8_9ASPA</name>
<reference evidence="8 9" key="1">
    <citation type="journal article" date="2017" name="Nature">
        <title>The Apostasia genome and the evolution of orchids.</title>
        <authorList>
            <person name="Zhang G.Q."/>
            <person name="Liu K.W."/>
            <person name="Li Z."/>
            <person name="Lohaus R."/>
            <person name="Hsiao Y.Y."/>
            <person name="Niu S.C."/>
            <person name="Wang J.Y."/>
            <person name="Lin Y.C."/>
            <person name="Xu Q."/>
            <person name="Chen L.J."/>
            <person name="Yoshida K."/>
            <person name="Fujiwara S."/>
            <person name="Wang Z.W."/>
            <person name="Zhang Y.Q."/>
            <person name="Mitsuda N."/>
            <person name="Wang M."/>
            <person name="Liu G.H."/>
            <person name="Pecoraro L."/>
            <person name="Huang H.X."/>
            <person name="Xiao X.J."/>
            <person name="Lin M."/>
            <person name="Wu X.Y."/>
            <person name="Wu W.L."/>
            <person name="Chen Y.Y."/>
            <person name="Chang S.B."/>
            <person name="Sakamoto S."/>
            <person name="Ohme-Takagi M."/>
            <person name="Yagi M."/>
            <person name="Zeng S.J."/>
            <person name="Shen C.Y."/>
            <person name="Yeh C.M."/>
            <person name="Luo Y.B."/>
            <person name="Tsai W.C."/>
            <person name="Van de Peer Y."/>
            <person name="Liu Z.J."/>
        </authorList>
    </citation>
    <scope>NUCLEOTIDE SEQUENCE [LARGE SCALE GENOMIC DNA]</scope>
    <source>
        <strain evidence="9">cv. Shenzhen</strain>
        <tissue evidence="8">Stem</tissue>
    </source>
</reference>
<dbReference type="EMBL" id="KZ451939">
    <property type="protein sequence ID" value="PKA60288.1"/>
    <property type="molecule type" value="Genomic_DNA"/>
</dbReference>
<evidence type="ECO:0000256" key="3">
    <source>
        <dbReference type="ARBA" id="ARBA00006743"/>
    </source>
</evidence>
<keyword evidence="9" id="KW-1185">Reference proteome</keyword>
<comment type="cofactor">
    <cofactor evidence="1 7">
        <name>FAD</name>
        <dbReference type="ChEBI" id="CHEBI:57692"/>
    </cofactor>
</comment>
<evidence type="ECO:0000256" key="5">
    <source>
        <dbReference type="ARBA" id="ARBA00022827"/>
    </source>
</evidence>
<evidence type="ECO:0000256" key="7">
    <source>
        <dbReference type="RuleBase" id="RU003862"/>
    </source>
</evidence>
<evidence type="ECO:0000256" key="4">
    <source>
        <dbReference type="ARBA" id="ARBA00022630"/>
    </source>
</evidence>
<comment type="similarity">
    <text evidence="3 7">Belongs to the methylenetetrahydrofolate reductase family.</text>
</comment>
<keyword evidence="6 7" id="KW-0560">Oxidoreductase</keyword>
<dbReference type="GO" id="GO:0071949">
    <property type="term" value="F:FAD binding"/>
    <property type="evidence" value="ECO:0007669"/>
    <property type="project" value="TreeGrafter"/>
</dbReference>
<organism evidence="8 9">
    <name type="scientific">Apostasia shenzhenica</name>
    <dbReference type="NCBI Taxonomy" id="1088818"/>
    <lineage>
        <taxon>Eukaryota</taxon>
        <taxon>Viridiplantae</taxon>
        <taxon>Streptophyta</taxon>
        <taxon>Embryophyta</taxon>
        <taxon>Tracheophyta</taxon>
        <taxon>Spermatophyta</taxon>
        <taxon>Magnoliopsida</taxon>
        <taxon>Liliopsida</taxon>
        <taxon>Asparagales</taxon>
        <taxon>Orchidaceae</taxon>
        <taxon>Apostasioideae</taxon>
        <taxon>Apostasia</taxon>
    </lineage>
</organism>
<dbReference type="GO" id="GO:0009086">
    <property type="term" value="P:methionine biosynthetic process"/>
    <property type="evidence" value="ECO:0007669"/>
    <property type="project" value="TreeGrafter"/>
</dbReference>
<dbReference type="PANTHER" id="PTHR45754">
    <property type="entry name" value="METHYLENETETRAHYDROFOLATE REDUCTASE"/>
    <property type="match status" value="1"/>
</dbReference>
<dbReference type="SUPFAM" id="SSF51730">
    <property type="entry name" value="FAD-linked oxidoreductase"/>
    <property type="match status" value="1"/>
</dbReference>
<dbReference type="GO" id="GO:0035999">
    <property type="term" value="P:tetrahydrofolate interconversion"/>
    <property type="evidence" value="ECO:0007669"/>
    <property type="project" value="UniProtKB-UniPathway"/>
</dbReference>
<dbReference type="UniPathway" id="UPA00193"/>
<protein>
    <recommendedName>
        <fullName evidence="7">Methylenetetrahydrofolate reductase</fullName>
    </recommendedName>
</protein>
<dbReference type="STRING" id="1088818.A0A2I0AXM8"/>
<dbReference type="InterPro" id="IPR029041">
    <property type="entry name" value="FAD-linked_oxidoreductase-like"/>
</dbReference>
<keyword evidence="5 7" id="KW-0274">FAD</keyword>
<dbReference type="OrthoDB" id="16284at2759"/>
<accession>A0A2I0AXM8</accession>
<evidence type="ECO:0000313" key="9">
    <source>
        <dbReference type="Proteomes" id="UP000236161"/>
    </source>
</evidence>
<evidence type="ECO:0000256" key="2">
    <source>
        <dbReference type="ARBA" id="ARBA00004777"/>
    </source>
</evidence>
<evidence type="ECO:0000256" key="6">
    <source>
        <dbReference type="ARBA" id="ARBA00023002"/>
    </source>
</evidence>
<dbReference type="AlphaFoldDB" id="A0A2I0AXM8"/>
<evidence type="ECO:0000313" key="8">
    <source>
        <dbReference type="EMBL" id="PKA60288.1"/>
    </source>
</evidence>
<dbReference type="PANTHER" id="PTHR45754:SF3">
    <property type="entry name" value="METHYLENETETRAHYDROFOLATE REDUCTASE (NADPH)"/>
    <property type="match status" value="1"/>
</dbReference>
<evidence type="ECO:0000256" key="1">
    <source>
        <dbReference type="ARBA" id="ARBA00001974"/>
    </source>
</evidence>
<dbReference type="Gene3D" id="3.20.20.220">
    <property type="match status" value="1"/>
</dbReference>
<dbReference type="GO" id="GO:0004489">
    <property type="term" value="F:methylenetetrahydrofolate reductase [NAD(P)H] activity"/>
    <property type="evidence" value="ECO:0007669"/>
    <property type="project" value="InterPro"/>
</dbReference>
<dbReference type="Pfam" id="PF02219">
    <property type="entry name" value="MTHFR"/>
    <property type="match status" value="1"/>
</dbReference>
<dbReference type="GO" id="GO:0005829">
    <property type="term" value="C:cytosol"/>
    <property type="evidence" value="ECO:0007669"/>
    <property type="project" value="TreeGrafter"/>
</dbReference>
<gene>
    <name evidence="8" type="ORF">AXF42_Ash008347</name>
</gene>
<dbReference type="InterPro" id="IPR003171">
    <property type="entry name" value="Mehydrof_redctse-like"/>
</dbReference>
<proteinExistence type="inferred from homology"/>
<comment type="pathway">
    <text evidence="2 7">One-carbon metabolism; tetrahydrofolate interconversion.</text>
</comment>
<dbReference type="Proteomes" id="UP000236161">
    <property type="component" value="Unassembled WGS sequence"/>
</dbReference>